<evidence type="ECO:0000313" key="2">
    <source>
        <dbReference type="Proteomes" id="UP000777784"/>
    </source>
</evidence>
<dbReference type="EMBL" id="JAHJDP010000048">
    <property type="protein sequence ID" value="MBU2691208.1"/>
    <property type="molecule type" value="Genomic_DNA"/>
</dbReference>
<gene>
    <name evidence="1" type="ORF">KJ970_09785</name>
</gene>
<evidence type="ECO:0000313" key="1">
    <source>
        <dbReference type="EMBL" id="MBU2691208.1"/>
    </source>
</evidence>
<reference evidence="1" key="1">
    <citation type="submission" date="2021-05" db="EMBL/GenBank/DDBJ databases">
        <title>Energy efficiency and biological interactions define the core microbiome of deep oligotrophic groundwater.</title>
        <authorList>
            <person name="Mehrshad M."/>
            <person name="Lopez-Fernandez M."/>
            <person name="Bell E."/>
            <person name="Bernier-Latmani R."/>
            <person name="Bertilsson S."/>
            <person name="Dopson M."/>
        </authorList>
    </citation>
    <scope>NUCLEOTIDE SEQUENCE</scope>
    <source>
        <strain evidence="1">Modern_marine.mb.64</strain>
    </source>
</reference>
<protein>
    <submittedName>
        <fullName evidence="1">Uncharacterized protein</fullName>
    </submittedName>
</protein>
<sequence>MEESRWLAEGQIQGLWDIGRGRRLQITGSLFDQSYPDSLNRDYQRRRVEISFRKTFESRLSLSIHGDTRWLDYRETQRTDEKGWGIRLAGGHPLRWGWHGEGTFRIGEDRFGRRSLKPRREPEGDHYEYELGPDQKDGVRTVGLSLRRLRPFIFRTGYTLTARSSNSFGFSQIRHEFSMLASLALPWTMDLQILGTLQSARYTDSGIDTVYVLRAGEDVEARDDNNSLTLRLRRPLRDGPIIELRAAWYRNESLLVGRYYDKWQVGWALRWGLRKEDD</sequence>
<accession>A0A948WCT4</accession>
<comment type="caution">
    <text evidence="1">The sequence shown here is derived from an EMBL/GenBank/DDBJ whole genome shotgun (WGS) entry which is preliminary data.</text>
</comment>
<name>A0A948WCT4_UNCEI</name>
<proteinExistence type="predicted"/>
<dbReference type="AlphaFoldDB" id="A0A948WCT4"/>
<dbReference type="Proteomes" id="UP000777784">
    <property type="component" value="Unassembled WGS sequence"/>
</dbReference>
<organism evidence="1 2">
    <name type="scientific">Eiseniibacteriota bacterium</name>
    <dbReference type="NCBI Taxonomy" id="2212470"/>
    <lineage>
        <taxon>Bacteria</taxon>
        <taxon>Candidatus Eiseniibacteriota</taxon>
    </lineage>
</organism>